<feature type="region of interest" description="Disordered" evidence="1">
    <location>
        <begin position="372"/>
        <end position="428"/>
    </location>
</feature>
<accession>A0AAV5M6R7</accession>
<feature type="domain" description="F-box associated beta-propeller type 3" evidence="2">
    <location>
        <begin position="91"/>
        <end position="335"/>
    </location>
</feature>
<evidence type="ECO:0000256" key="1">
    <source>
        <dbReference type="SAM" id="MobiDB-lite"/>
    </source>
</evidence>
<sequence length="428" mass="48716">MPPLLPDLVTDVLLRLPVTSLLRFRCLSKSHCAEIDSQDFAKNHLNRSIQSKTGQKLIINNEDFTVTTDFYYAEFDGNLDDTYLLNNPLKSSRRCTSVFGSCNGLFLLGIYVKDDNMDFALWNPFTKKYKKLPPCPVQTNPGFKRYTCFGLGYVSATNDYKIVMISRVRNDGDDCYQVWVFSLNSNSWRRIQDVKHERTSWVGLYANGALYWETKDKCVGFDITNEVFFSLTLLSDCGPTAIYYDLVVFGGNLYSPVIRNEPNSIEYYLRVRDNGGEVAGGGWRKEFTIQEEGNVMLSAPLPLAYSKEGDIILLNGGNLVYWYNFENQERTRVEFLRLPGCPPYNNFFVCWESLVSPGNDSAFDGRAEEVIIEDSEDDSEDDLEADSEDDSEDDLEDDSEDDLEDDSEDDLEADSEDDSEDDLEADSD</sequence>
<gene>
    <name evidence="3" type="ORF">SLEP1_g52304</name>
</gene>
<dbReference type="Pfam" id="PF08268">
    <property type="entry name" value="FBA_3"/>
    <property type="match status" value="1"/>
</dbReference>
<dbReference type="EMBL" id="BPVZ01000191">
    <property type="protein sequence ID" value="GKV45193.1"/>
    <property type="molecule type" value="Genomic_DNA"/>
</dbReference>
<dbReference type="InterPro" id="IPR050796">
    <property type="entry name" value="SCF_F-box_component"/>
</dbReference>
<dbReference type="PANTHER" id="PTHR31672">
    <property type="entry name" value="BNACNNG10540D PROTEIN"/>
    <property type="match status" value="1"/>
</dbReference>
<dbReference type="Proteomes" id="UP001054252">
    <property type="component" value="Unassembled WGS sequence"/>
</dbReference>
<name>A0AAV5M6R7_9ROSI</name>
<evidence type="ECO:0000259" key="2">
    <source>
        <dbReference type="Pfam" id="PF08268"/>
    </source>
</evidence>
<dbReference type="InterPro" id="IPR011043">
    <property type="entry name" value="Gal_Oxase/kelch_b-propeller"/>
</dbReference>
<comment type="caution">
    <text evidence="3">The sequence shown here is derived from an EMBL/GenBank/DDBJ whole genome shotgun (WGS) entry which is preliminary data.</text>
</comment>
<dbReference type="InterPro" id="IPR015915">
    <property type="entry name" value="Kelch-typ_b-propeller"/>
</dbReference>
<dbReference type="Gene3D" id="2.120.10.80">
    <property type="entry name" value="Kelch-type beta propeller"/>
    <property type="match status" value="1"/>
</dbReference>
<dbReference type="InterPro" id="IPR017451">
    <property type="entry name" value="F-box-assoc_interact_dom"/>
</dbReference>
<proteinExistence type="predicted"/>
<protein>
    <recommendedName>
        <fullName evidence="2">F-box associated beta-propeller type 3 domain-containing protein</fullName>
    </recommendedName>
</protein>
<evidence type="ECO:0000313" key="3">
    <source>
        <dbReference type="EMBL" id="GKV45193.1"/>
    </source>
</evidence>
<keyword evidence="4" id="KW-1185">Reference proteome</keyword>
<dbReference type="InterPro" id="IPR013187">
    <property type="entry name" value="F-box-assoc_dom_typ3"/>
</dbReference>
<evidence type="ECO:0000313" key="4">
    <source>
        <dbReference type="Proteomes" id="UP001054252"/>
    </source>
</evidence>
<dbReference type="SUPFAM" id="SSF50965">
    <property type="entry name" value="Galactose oxidase, central domain"/>
    <property type="match status" value="1"/>
</dbReference>
<dbReference type="PANTHER" id="PTHR31672:SF13">
    <property type="entry name" value="F-BOX PROTEIN CPR30-LIKE"/>
    <property type="match status" value="1"/>
</dbReference>
<dbReference type="NCBIfam" id="TIGR01640">
    <property type="entry name" value="F_box_assoc_1"/>
    <property type="match status" value="1"/>
</dbReference>
<reference evidence="3 4" key="1">
    <citation type="journal article" date="2021" name="Commun. Biol.">
        <title>The genome of Shorea leprosula (Dipterocarpaceae) highlights the ecological relevance of drought in aseasonal tropical rainforests.</title>
        <authorList>
            <person name="Ng K.K.S."/>
            <person name="Kobayashi M.J."/>
            <person name="Fawcett J.A."/>
            <person name="Hatakeyama M."/>
            <person name="Paape T."/>
            <person name="Ng C.H."/>
            <person name="Ang C.C."/>
            <person name="Tnah L.H."/>
            <person name="Lee C.T."/>
            <person name="Nishiyama T."/>
            <person name="Sese J."/>
            <person name="O'Brien M.J."/>
            <person name="Copetti D."/>
            <person name="Mohd Noor M.I."/>
            <person name="Ong R.C."/>
            <person name="Putra M."/>
            <person name="Sireger I.Z."/>
            <person name="Indrioko S."/>
            <person name="Kosugi Y."/>
            <person name="Izuno A."/>
            <person name="Isagi Y."/>
            <person name="Lee S.L."/>
            <person name="Shimizu K.K."/>
        </authorList>
    </citation>
    <scope>NUCLEOTIDE SEQUENCE [LARGE SCALE GENOMIC DNA]</scope>
    <source>
        <strain evidence="3">214</strain>
    </source>
</reference>
<organism evidence="3 4">
    <name type="scientific">Rubroshorea leprosula</name>
    <dbReference type="NCBI Taxonomy" id="152421"/>
    <lineage>
        <taxon>Eukaryota</taxon>
        <taxon>Viridiplantae</taxon>
        <taxon>Streptophyta</taxon>
        <taxon>Embryophyta</taxon>
        <taxon>Tracheophyta</taxon>
        <taxon>Spermatophyta</taxon>
        <taxon>Magnoliopsida</taxon>
        <taxon>eudicotyledons</taxon>
        <taxon>Gunneridae</taxon>
        <taxon>Pentapetalae</taxon>
        <taxon>rosids</taxon>
        <taxon>malvids</taxon>
        <taxon>Malvales</taxon>
        <taxon>Dipterocarpaceae</taxon>
        <taxon>Rubroshorea</taxon>
    </lineage>
</organism>
<dbReference type="AlphaFoldDB" id="A0AAV5M6R7"/>